<feature type="signal peptide" evidence="2">
    <location>
        <begin position="1"/>
        <end position="39"/>
    </location>
</feature>
<protein>
    <recommendedName>
        <fullName evidence="5">Big-1 domain-containing protein</fullName>
    </recommendedName>
</protein>
<accession>A0ABV2Q607</accession>
<dbReference type="Proteomes" id="UP001549320">
    <property type="component" value="Unassembled WGS sequence"/>
</dbReference>
<name>A0ABV2Q607_9BURK</name>
<dbReference type="SUPFAM" id="SSF49373">
    <property type="entry name" value="Invasin/intimin cell-adhesion fragments"/>
    <property type="match status" value="2"/>
</dbReference>
<dbReference type="EMBL" id="JBEPSH010000003">
    <property type="protein sequence ID" value="MET4576460.1"/>
    <property type="molecule type" value="Genomic_DNA"/>
</dbReference>
<evidence type="ECO:0000313" key="3">
    <source>
        <dbReference type="EMBL" id="MET4576460.1"/>
    </source>
</evidence>
<sequence>MKANLTPCRLRLAIWSPIKLWAAAFWLGFFLLAPSAASAAQLALNGSFETNNGPAQPGFSSWTIATQPGSAGNFYAQTGTLGPVTPVAVPLPPLGSFSAMSDQTGPGTLVMYQDIALPSGQPAALSLLLYVQNQNPEFHTPSTLDYTVVPNQQVRVDIMNPAANVFDVGSGVLQTLYASSSSTPQISNGYANLSANLSSRAGTTVRLRIAVANNQQGLNVGVDGVSVQTDPAVVAGVVSSASGTPQTNQINQPFPVALSVRLTSGGTPVVGQSVTFTAPGSGASGTFAGNPTVLTDSNGVATAPVLTSNGTVGSFTVTASSGLSTASFSLTNVAAGTSTITGDSGTPQTIRVPEQFALPLQALVRDGANLPVAGATVTFTIPAGAHDIRFTGGALTADATTGADGRAISPPLVAGNRPMALTVLATTPGVANSAAFDLVLQPRPLGGPAPIPVLPVWGLGLLGMLLAASGARLLGGKRRIP</sequence>
<keyword evidence="1" id="KW-1133">Transmembrane helix</keyword>
<organism evidence="3 4">
    <name type="scientific">Ottowia thiooxydans</name>
    <dbReference type="NCBI Taxonomy" id="219182"/>
    <lineage>
        <taxon>Bacteria</taxon>
        <taxon>Pseudomonadati</taxon>
        <taxon>Pseudomonadota</taxon>
        <taxon>Betaproteobacteria</taxon>
        <taxon>Burkholderiales</taxon>
        <taxon>Comamonadaceae</taxon>
        <taxon>Ottowia</taxon>
    </lineage>
</organism>
<gene>
    <name evidence="3" type="ORF">ABIE13_001569</name>
</gene>
<comment type="caution">
    <text evidence="3">The sequence shown here is derived from an EMBL/GenBank/DDBJ whole genome shotgun (WGS) entry which is preliminary data.</text>
</comment>
<evidence type="ECO:0008006" key="5">
    <source>
        <dbReference type="Google" id="ProtNLM"/>
    </source>
</evidence>
<dbReference type="Gene3D" id="2.60.40.10">
    <property type="entry name" value="Immunoglobulins"/>
    <property type="match status" value="2"/>
</dbReference>
<keyword evidence="1" id="KW-0812">Transmembrane</keyword>
<feature type="chain" id="PRO_5046829065" description="Big-1 domain-containing protein" evidence="2">
    <location>
        <begin position="40"/>
        <end position="481"/>
    </location>
</feature>
<feature type="transmembrane region" description="Helical" evidence="1">
    <location>
        <begin position="454"/>
        <end position="475"/>
    </location>
</feature>
<evidence type="ECO:0000313" key="4">
    <source>
        <dbReference type="Proteomes" id="UP001549320"/>
    </source>
</evidence>
<evidence type="ECO:0000256" key="1">
    <source>
        <dbReference type="SAM" id="Phobius"/>
    </source>
</evidence>
<keyword evidence="1" id="KW-0472">Membrane</keyword>
<keyword evidence="4" id="KW-1185">Reference proteome</keyword>
<keyword evidence="2" id="KW-0732">Signal</keyword>
<proteinExistence type="predicted"/>
<evidence type="ECO:0000256" key="2">
    <source>
        <dbReference type="SAM" id="SignalP"/>
    </source>
</evidence>
<dbReference type="InterPro" id="IPR013783">
    <property type="entry name" value="Ig-like_fold"/>
</dbReference>
<dbReference type="RefSeq" id="WP_354442543.1">
    <property type="nucleotide sequence ID" value="NZ_JBEPSH010000003.1"/>
</dbReference>
<reference evidence="3 4" key="1">
    <citation type="submission" date="2024-06" db="EMBL/GenBank/DDBJ databases">
        <title>Sorghum-associated microbial communities from plants grown in Nebraska, USA.</title>
        <authorList>
            <person name="Schachtman D."/>
        </authorList>
    </citation>
    <scope>NUCLEOTIDE SEQUENCE [LARGE SCALE GENOMIC DNA]</scope>
    <source>
        <strain evidence="3 4">2709</strain>
    </source>
</reference>
<dbReference type="InterPro" id="IPR008964">
    <property type="entry name" value="Invasin/intimin_cell_adhesion"/>
</dbReference>